<feature type="region of interest" description="Disordered" evidence="1">
    <location>
        <begin position="94"/>
        <end position="125"/>
    </location>
</feature>
<organism evidence="2 3">
    <name type="scientific">Dissostichus mawsoni</name>
    <name type="common">Antarctic cod</name>
    <dbReference type="NCBI Taxonomy" id="36200"/>
    <lineage>
        <taxon>Eukaryota</taxon>
        <taxon>Metazoa</taxon>
        <taxon>Chordata</taxon>
        <taxon>Craniata</taxon>
        <taxon>Vertebrata</taxon>
        <taxon>Euteleostomi</taxon>
        <taxon>Actinopterygii</taxon>
        <taxon>Neopterygii</taxon>
        <taxon>Teleostei</taxon>
        <taxon>Neoteleostei</taxon>
        <taxon>Acanthomorphata</taxon>
        <taxon>Eupercaria</taxon>
        <taxon>Perciformes</taxon>
        <taxon>Notothenioidei</taxon>
        <taxon>Nototheniidae</taxon>
        <taxon>Dissostichus</taxon>
    </lineage>
</organism>
<accession>A0A7J5Z0S2</accession>
<dbReference type="AlphaFoldDB" id="A0A7J5Z0S2"/>
<protein>
    <submittedName>
        <fullName evidence="2">Uncharacterized protein</fullName>
    </submittedName>
</protein>
<comment type="caution">
    <text evidence="2">The sequence shown here is derived from an EMBL/GenBank/DDBJ whole genome shotgun (WGS) entry which is preliminary data.</text>
</comment>
<name>A0A7J5Z0S2_DISMA</name>
<proteinExistence type="predicted"/>
<dbReference type="Proteomes" id="UP000518266">
    <property type="component" value="Unassembled WGS sequence"/>
</dbReference>
<gene>
    <name evidence="2" type="ORF">F7725_022756</name>
</gene>
<sequence length="222" mass="23826">MTFIFSLVRPFTKSMETLLKASTTSSLLLSCRHLREAIRTESESGLSLRGAGLNYPRATVCSSMLPALPSSQLCSMSLCQPGKLEGTLWVNQRQSSANTPSGRGNAEVRRNGGVEERSGWGEEAEGSVVMGGEEEEWRNKRAEAISLSHELPADLQSLSQQGAATTVYCAVAPELEGLGGMYFNNCFRCLPSSQAEDQSSAASLWELSERLVADGSAGIQAL</sequence>
<feature type="compositionally biased region" description="Basic and acidic residues" evidence="1">
    <location>
        <begin position="106"/>
        <end position="120"/>
    </location>
</feature>
<evidence type="ECO:0000256" key="1">
    <source>
        <dbReference type="SAM" id="MobiDB-lite"/>
    </source>
</evidence>
<dbReference type="OrthoDB" id="9989144at2759"/>
<keyword evidence="3" id="KW-1185">Reference proteome</keyword>
<evidence type="ECO:0000313" key="2">
    <source>
        <dbReference type="EMBL" id="KAF3854701.1"/>
    </source>
</evidence>
<dbReference type="Gene3D" id="3.40.50.720">
    <property type="entry name" value="NAD(P)-binding Rossmann-like Domain"/>
    <property type="match status" value="1"/>
</dbReference>
<dbReference type="EMBL" id="JAAKFY010000007">
    <property type="protein sequence ID" value="KAF3854701.1"/>
    <property type="molecule type" value="Genomic_DNA"/>
</dbReference>
<reference evidence="2 3" key="1">
    <citation type="submission" date="2020-03" db="EMBL/GenBank/DDBJ databases">
        <title>Dissostichus mawsoni Genome sequencing and assembly.</title>
        <authorList>
            <person name="Park H."/>
        </authorList>
    </citation>
    <scope>NUCLEOTIDE SEQUENCE [LARGE SCALE GENOMIC DNA]</scope>
    <source>
        <strain evidence="2">DM0001</strain>
        <tissue evidence="2">Muscle</tissue>
    </source>
</reference>
<evidence type="ECO:0000313" key="3">
    <source>
        <dbReference type="Proteomes" id="UP000518266"/>
    </source>
</evidence>